<dbReference type="PANTHER" id="PTHR23268:SF102">
    <property type="entry name" value="IMMUNOGLOBULIN V-SET DOMAIN-CONTAINING PROTEIN"/>
    <property type="match status" value="1"/>
</dbReference>
<evidence type="ECO:0000256" key="1">
    <source>
        <dbReference type="ARBA" id="ARBA00022729"/>
    </source>
</evidence>
<dbReference type="SMART" id="SM00409">
    <property type="entry name" value="IG"/>
    <property type="match status" value="1"/>
</dbReference>
<reference evidence="5 6" key="2">
    <citation type="submission" date="2017-04" db="EMBL/GenBank/DDBJ databases">
        <title>CpG methylation of centromeres and impact of large insertions on vertebrate speciation.</title>
        <authorList>
            <person name="Ichikawa K."/>
            <person name="Yoshimura J."/>
            <person name="Morishita S."/>
        </authorList>
    </citation>
    <scope>NUCLEOTIDE SEQUENCE</scope>
    <source>
        <strain evidence="5 6">HNI</strain>
    </source>
</reference>
<feature type="chain" id="PRO_5017937638" description="Ig-like domain-containing protein" evidence="3">
    <location>
        <begin position="17"/>
        <end position="168"/>
    </location>
</feature>
<dbReference type="InterPro" id="IPR007110">
    <property type="entry name" value="Ig-like_dom"/>
</dbReference>
<keyword evidence="1 3" id="KW-0732">Signal</keyword>
<name>A0A3P9K0H6_ORYLA</name>
<reference evidence="5" key="4">
    <citation type="submission" date="2025-09" db="UniProtKB">
        <authorList>
            <consortium name="Ensembl"/>
        </authorList>
    </citation>
    <scope>IDENTIFICATION</scope>
    <source>
        <strain evidence="5">HNI</strain>
    </source>
</reference>
<dbReference type="Ensembl" id="ENSORLT00020012703.1">
    <property type="protein sequence ID" value="ENSORLP00020001633.1"/>
    <property type="gene ID" value="ENSORLG00020002345.1"/>
</dbReference>
<reference key="1">
    <citation type="journal article" date="2007" name="Nature">
        <title>The medaka draft genome and insights into vertebrate genome evolution.</title>
        <authorList>
            <person name="Kasahara M."/>
            <person name="Naruse K."/>
            <person name="Sasaki S."/>
            <person name="Nakatani Y."/>
            <person name="Qu W."/>
            <person name="Ahsan B."/>
            <person name="Yamada T."/>
            <person name="Nagayasu Y."/>
            <person name="Doi K."/>
            <person name="Kasai Y."/>
            <person name="Jindo T."/>
            <person name="Kobayashi D."/>
            <person name="Shimada A."/>
            <person name="Toyoda A."/>
            <person name="Kuroki Y."/>
            <person name="Fujiyama A."/>
            <person name="Sasaki T."/>
            <person name="Shimizu A."/>
            <person name="Asakawa S."/>
            <person name="Shimizu N."/>
            <person name="Hashimoto S."/>
            <person name="Yang J."/>
            <person name="Lee Y."/>
            <person name="Matsushima K."/>
            <person name="Sugano S."/>
            <person name="Sakaizumi M."/>
            <person name="Narita T."/>
            <person name="Ohishi K."/>
            <person name="Haga S."/>
            <person name="Ohta F."/>
            <person name="Nomoto H."/>
            <person name="Nogata K."/>
            <person name="Morishita T."/>
            <person name="Endo T."/>
            <person name="Shin-I T."/>
            <person name="Takeda H."/>
            <person name="Morishita S."/>
            <person name="Kohara Y."/>
        </authorList>
    </citation>
    <scope>NUCLEOTIDE SEQUENCE [LARGE SCALE GENOMIC DNA]</scope>
    <source>
        <strain>Hd-rR</strain>
    </source>
</reference>
<organism evidence="5 6">
    <name type="scientific">Oryzias latipes</name>
    <name type="common">Japanese rice fish</name>
    <name type="synonym">Japanese killifish</name>
    <dbReference type="NCBI Taxonomy" id="8090"/>
    <lineage>
        <taxon>Eukaryota</taxon>
        <taxon>Metazoa</taxon>
        <taxon>Chordata</taxon>
        <taxon>Craniata</taxon>
        <taxon>Vertebrata</taxon>
        <taxon>Euteleostomi</taxon>
        <taxon>Actinopterygii</taxon>
        <taxon>Neopterygii</taxon>
        <taxon>Teleostei</taxon>
        <taxon>Neoteleostei</taxon>
        <taxon>Acanthomorphata</taxon>
        <taxon>Ovalentaria</taxon>
        <taxon>Atherinomorphae</taxon>
        <taxon>Beloniformes</taxon>
        <taxon>Adrianichthyidae</taxon>
        <taxon>Oryziinae</taxon>
        <taxon>Oryzias</taxon>
    </lineage>
</organism>
<evidence type="ECO:0000256" key="2">
    <source>
        <dbReference type="ARBA" id="ARBA00022859"/>
    </source>
</evidence>
<dbReference type="Proteomes" id="UP000265180">
    <property type="component" value="Chromosome 22"/>
</dbReference>
<dbReference type="SUPFAM" id="SSF48726">
    <property type="entry name" value="Immunoglobulin"/>
    <property type="match status" value="1"/>
</dbReference>
<dbReference type="GO" id="GO:0002376">
    <property type="term" value="P:immune system process"/>
    <property type="evidence" value="ECO:0007669"/>
    <property type="project" value="UniProtKB-KW"/>
</dbReference>
<dbReference type="PANTHER" id="PTHR23268">
    <property type="entry name" value="T-CELL RECEPTOR BETA CHAIN"/>
    <property type="match status" value="1"/>
</dbReference>
<accession>A0A3P9K0H6</accession>
<dbReference type="InterPro" id="IPR036179">
    <property type="entry name" value="Ig-like_dom_sf"/>
</dbReference>
<dbReference type="Gene3D" id="2.60.40.10">
    <property type="entry name" value="Immunoglobulins"/>
    <property type="match status" value="1"/>
</dbReference>
<proteinExistence type="predicted"/>
<protein>
    <recommendedName>
        <fullName evidence="4">Ig-like domain-containing protein</fullName>
    </recommendedName>
</protein>
<dbReference type="AlphaFoldDB" id="A0A3P9K0H6"/>
<dbReference type="InterPro" id="IPR050413">
    <property type="entry name" value="TCR_beta_variable"/>
</dbReference>
<sequence length="168" mass="19007">MPPLFLSFVLIGVCLGVEIKQTPSETLKNPGDEVQLVCSHGKTDYTYMQWYQKPAGDPVLKRIGHLNYGDAVIETSFGNRFRIAGDLSGEKAKNASLFAQKLLVEDSGVFYCAASYTRQRQTHTPSYKNSKKTTCTFLLILSDCHDDDDDCRSFFSLPHRYQRLQIQI</sequence>
<dbReference type="PROSITE" id="PS50835">
    <property type="entry name" value="IG_LIKE"/>
    <property type="match status" value="1"/>
</dbReference>
<dbReference type="InterPro" id="IPR003599">
    <property type="entry name" value="Ig_sub"/>
</dbReference>
<evidence type="ECO:0000256" key="3">
    <source>
        <dbReference type="SAM" id="SignalP"/>
    </source>
</evidence>
<evidence type="ECO:0000259" key="4">
    <source>
        <dbReference type="PROSITE" id="PS50835"/>
    </source>
</evidence>
<evidence type="ECO:0000313" key="6">
    <source>
        <dbReference type="Proteomes" id="UP000265180"/>
    </source>
</evidence>
<dbReference type="InterPro" id="IPR013783">
    <property type="entry name" value="Ig-like_fold"/>
</dbReference>
<dbReference type="Pfam" id="PF07686">
    <property type="entry name" value="V-set"/>
    <property type="match status" value="1"/>
</dbReference>
<reference evidence="5" key="3">
    <citation type="submission" date="2025-08" db="UniProtKB">
        <authorList>
            <consortium name="Ensembl"/>
        </authorList>
    </citation>
    <scope>IDENTIFICATION</scope>
    <source>
        <strain evidence="5">HNI</strain>
    </source>
</reference>
<evidence type="ECO:0000313" key="5">
    <source>
        <dbReference type="Ensembl" id="ENSORLP00020001633.1"/>
    </source>
</evidence>
<feature type="signal peptide" evidence="3">
    <location>
        <begin position="1"/>
        <end position="16"/>
    </location>
</feature>
<feature type="domain" description="Ig-like" evidence="4">
    <location>
        <begin position="2"/>
        <end position="134"/>
    </location>
</feature>
<dbReference type="InterPro" id="IPR013106">
    <property type="entry name" value="Ig_V-set"/>
</dbReference>
<keyword evidence="2" id="KW-0391">Immunity</keyword>